<evidence type="ECO:0000256" key="1">
    <source>
        <dbReference type="ARBA" id="ARBA00004196"/>
    </source>
</evidence>
<feature type="domain" description="Solute-binding protein family 5" evidence="7">
    <location>
        <begin position="84"/>
        <end position="465"/>
    </location>
</feature>
<keyword evidence="3" id="KW-0813">Transport</keyword>
<feature type="signal peptide" evidence="6">
    <location>
        <begin position="1"/>
        <end position="32"/>
    </location>
</feature>
<dbReference type="FunFam" id="3.10.105.10:FF:000001">
    <property type="entry name" value="Oligopeptide ABC transporter, oligopeptide-binding protein"/>
    <property type="match status" value="1"/>
</dbReference>
<dbReference type="CDD" id="cd08504">
    <property type="entry name" value="PBP2_OppA"/>
    <property type="match status" value="1"/>
</dbReference>
<dbReference type="KEGG" id="wci:WS105_0081"/>
<dbReference type="GO" id="GO:0030288">
    <property type="term" value="C:outer membrane-bounded periplasmic space"/>
    <property type="evidence" value="ECO:0007669"/>
    <property type="project" value="UniProtKB-ARBA"/>
</dbReference>
<dbReference type="GO" id="GO:0015833">
    <property type="term" value="P:peptide transport"/>
    <property type="evidence" value="ECO:0007669"/>
    <property type="project" value="UniProtKB-KW"/>
</dbReference>
<evidence type="ECO:0000259" key="7">
    <source>
        <dbReference type="Pfam" id="PF00496"/>
    </source>
</evidence>
<dbReference type="PIRSF" id="PIRSF002741">
    <property type="entry name" value="MppA"/>
    <property type="match status" value="1"/>
</dbReference>
<dbReference type="PATRIC" id="fig|759620.7.peg.77"/>
<sequence length="548" mass="60880">MKSGMKKFTYIALAALAVGGIGTAITSSVAKAKSTQNDDMIRWVDKAPLTTMDPSKVSANQDFTGMTAVSDGLYRQDMKGVPELSLAESVDTNDAKTVYTFKLRPDLKWSNGDDLTAHDFVYGWRRTNDPTTAAEYAYLFEGIKNADKIQTGKITDLTQLGVKALDDRTLEVTLDQPMAALKDLLTMPPFFPQNQKFVEESGKQYGSEAKYVLASGPYTIENWSGASDEYYLKKNKFYYDSDVVKTNEIRVRSVQQGTGYNLFLSNATDFAELSTLQATGSKHDRAYINNPGGSTAYIQMNRKQVKALDNVDIRRGLSYAIDRETFTDKVLGGTAIPAETLVPKGLVTDPKTGKDFTDLSKTDGAIGYDLEKARQLFAKGMRAEGLTELTLELATDDTDAAKNSAQYLQSQLQELEGLTINIKIVPFKQRIAMQETRTFDLIITIWGADYADPSTFLDLFQTGGSFNGGSWSNEEYDNLIKKAIITDASDAEKRYQDYVEAEKVLTDQVGVIPMYHRSTPALERTDIEDMAYHAAGATFDFKWIKRVK</sequence>
<reference evidence="9" key="2">
    <citation type="submission" date="2014-08" db="EMBL/GenBank/DDBJ databases">
        <title>Complete genome of Weissella ceti strain WS74 isolated from diseased rainbow trout in Brazil.</title>
        <authorList>
            <person name="Figueiredo H.C.P."/>
            <person name="Leal C.A.G."/>
            <person name="Pereira F.L."/>
            <person name="Soares S.C."/>
            <person name="Dorella F.A."/>
            <person name="Carvalho A.F."/>
            <person name="Azevedo V.A.C."/>
        </authorList>
    </citation>
    <scope>NUCLEOTIDE SEQUENCE [LARGE SCALE GENOMIC DNA]</scope>
    <source>
        <strain evidence="9">WS74</strain>
    </source>
</reference>
<dbReference type="Pfam" id="PF00496">
    <property type="entry name" value="SBP_bac_5"/>
    <property type="match status" value="1"/>
</dbReference>
<evidence type="ECO:0000256" key="6">
    <source>
        <dbReference type="SAM" id="SignalP"/>
    </source>
</evidence>
<dbReference type="InterPro" id="IPR000914">
    <property type="entry name" value="SBP_5_dom"/>
</dbReference>
<dbReference type="Gene3D" id="3.40.190.10">
    <property type="entry name" value="Periplasmic binding protein-like II"/>
    <property type="match status" value="1"/>
</dbReference>
<dbReference type="InterPro" id="IPR030678">
    <property type="entry name" value="Peptide/Ni-bd"/>
</dbReference>
<evidence type="ECO:0000256" key="5">
    <source>
        <dbReference type="ARBA" id="ARBA00022856"/>
    </source>
</evidence>
<feature type="chain" id="PRO_5001709784" evidence="6">
    <location>
        <begin position="33"/>
        <end position="548"/>
    </location>
</feature>
<organism evidence="8 9">
    <name type="scientific">Weissella ceti</name>
    <dbReference type="NCBI Taxonomy" id="759620"/>
    <lineage>
        <taxon>Bacteria</taxon>
        <taxon>Bacillati</taxon>
        <taxon>Bacillota</taxon>
        <taxon>Bacilli</taxon>
        <taxon>Lactobacillales</taxon>
        <taxon>Lactobacillaceae</taxon>
        <taxon>Weissella</taxon>
    </lineage>
</organism>
<dbReference type="KEGG" id="wct:WS74_0080"/>
<reference evidence="8 9" key="1">
    <citation type="journal article" date="2014" name="Genome Announc.">
        <title>Complete Genome Sequences of Fish Pathogenic Weissella ceti Strains WS74 and WS105.</title>
        <authorList>
            <person name="Figueiredo H.C."/>
            <person name="Leal C.A."/>
            <person name="Dorella F.A."/>
            <person name="Carvalho A.F."/>
            <person name="Soares S.C."/>
            <person name="Pereira F.L."/>
            <person name="Azevedo V.A."/>
        </authorList>
    </citation>
    <scope>NUCLEOTIDE SEQUENCE [LARGE SCALE GENOMIC DNA]</scope>
    <source>
        <strain evidence="8 9">WS74</strain>
    </source>
</reference>
<evidence type="ECO:0000313" key="8">
    <source>
        <dbReference type="EMBL" id="AIM62332.1"/>
    </source>
</evidence>
<evidence type="ECO:0000256" key="3">
    <source>
        <dbReference type="ARBA" id="ARBA00022448"/>
    </source>
</evidence>
<keyword evidence="9" id="KW-1185">Reference proteome</keyword>
<dbReference type="EMBL" id="CP009223">
    <property type="protein sequence ID" value="AIM62332.1"/>
    <property type="molecule type" value="Genomic_DNA"/>
</dbReference>
<keyword evidence="5" id="KW-0653">Protein transport</keyword>
<name>A0A075TXU6_9LACO</name>
<dbReference type="InterPro" id="IPR039424">
    <property type="entry name" value="SBP_5"/>
</dbReference>
<dbReference type="AlphaFoldDB" id="A0A075TXU6"/>
<evidence type="ECO:0000256" key="4">
    <source>
        <dbReference type="ARBA" id="ARBA00022729"/>
    </source>
</evidence>
<dbReference type="KEGG" id="wce:WS08_0081"/>
<evidence type="ECO:0000256" key="2">
    <source>
        <dbReference type="ARBA" id="ARBA00005695"/>
    </source>
</evidence>
<keyword evidence="5" id="KW-0571">Peptide transport</keyword>
<dbReference type="PANTHER" id="PTHR30290:SF10">
    <property type="entry name" value="PERIPLASMIC OLIGOPEPTIDE-BINDING PROTEIN-RELATED"/>
    <property type="match status" value="1"/>
</dbReference>
<dbReference type="RefSeq" id="WP_009495665.1">
    <property type="nucleotide sequence ID" value="NZ_CP009223.1"/>
</dbReference>
<evidence type="ECO:0000313" key="9">
    <source>
        <dbReference type="Proteomes" id="UP000029079"/>
    </source>
</evidence>
<comment type="similarity">
    <text evidence="2">Belongs to the bacterial solute-binding protein 5 family.</text>
</comment>
<dbReference type="GO" id="GO:1904680">
    <property type="term" value="F:peptide transmembrane transporter activity"/>
    <property type="evidence" value="ECO:0007669"/>
    <property type="project" value="TreeGrafter"/>
</dbReference>
<dbReference type="Proteomes" id="UP000029079">
    <property type="component" value="Chromosome"/>
</dbReference>
<protein>
    <submittedName>
        <fullName evidence="8">Oligopeptide ABC superfamily ATP binding cassette transporter, substrate binding protein</fullName>
    </submittedName>
</protein>
<dbReference type="GO" id="GO:0043190">
    <property type="term" value="C:ATP-binding cassette (ABC) transporter complex"/>
    <property type="evidence" value="ECO:0007669"/>
    <property type="project" value="InterPro"/>
</dbReference>
<accession>A0A075TXU6</accession>
<comment type="subcellular location">
    <subcellularLocation>
        <location evidence="1">Cell envelope</location>
    </subcellularLocation>
</comment>
<dbReference type="OrthoDB" id="403896at2"/>
<proteinExistence type="inferred from homology"/>
<keyword evidence="4 6" id="KW-0732">Signal</keyword>
<dbReference type="PANTHER" id="PTHR30290">
    <property type="entry name" value="PERIPLASMIC BINDING COMPONENT OF ABC TRANSPORTER"/>
    <property type="match status" value="1"/>
</dbReference>
<dbReference type="Gene3D" id="3.10.105.10">
    <property type="entry name" value="Dipeptide-binding Protein, Domain 3"/>
    <property type="match status" value="1"/>
</dbReference>
<dbReference type="FunFam" id="3.90.76.10:FF:000001">
    <property type="entry name" value="Oligopeptide ABC transporter substrate-binding protein"/>
    <property type="match status" value="1"/>
</dbReference>
<dbReference type="STRING" id="759620.WS105_0081"/>
<gene>
    <name evidence="8" type="ORF">WS74_0080</name>
</gene>
<dbReference type="SUPFAM" id="SSF53850">
    <property type="entry name" value="Periplasmic binding protein-like II"/>
    <property type="match status" value="1"/>
</dbReference>
<dbReference type="Gene3D" id="3.90.76.10">
    <property type="entry name" value="Dipeptide-binding Protein, Domain 1"/>
    <property type="match status" value="1"/>
</dbReference>